<gene>
    <name evidence="1" type="ORF">CR513_28941</name>
</gene>
<proteinExistence type="predicted"/>
<dbReference type="Proteomes" id="UP000257109">
    <property type="component" value="Unassembled WGS sequence"/>
</dbReference>
<name>A0A371GFM6_MUCPR</name>
<evidence type="ECO:0000313" key="2">
    <source>
        <dbReference type="Proteomes" id="UP000257109"/>
    </source>
</evidence>
<dbReference type="AlphaFoldDB" id="A0A371GFM6"/>
<keyword evidence="2" id="KW-1185">Reference proteome</keyword>
<dbReference type="EMBL" id="QJKJ01005697">
    <property type="protein sequence ID" value="RDX89341.1"/>
    <property type="molecule type" value="Genomic_DNA"/>
</dbReference>
<accession>A0A371GFM6</accession>
<evidence type="ECO:0000313" key="1">
    <source>
        <dbReference type="EMBL" id="RDX89341.1"/>
    </source>
</evidence>
<protein>
    <submittedName>
        <fullName evidence="1">Uncharacterized protein</fullName>
    </submittedName>
</protein>
<comment type="caution">
    <text evidence="1">The sequence shown here is derived from an EMBL/GenBank/DDBJ whole genome shotgun (WGS) entry which is preliminary data.</text>
</comment>
<organism evidence="1 2">
    <name type="scientific">Mucuna pruriens</name>
    <name type="common">Velvet bean</name>
    <name type="synonym">Dolichos pruriens</name>
    <dbReference type="NCBI Taxonomy" id="157652"/>
    <lineage>
        <taxon>Eukaryota</taxon>
        <taxon>Viridiplantae</taxon>
        <taxon>Streptophyta</taxon>
        <taxon>Embryophyta</taxon>
        <taxon>Tracheophyta</taxon>
        <taxon>Spermatophyta</taxon>
        <taxon>Magnoliopsida</taxon>
        <taxon>eudicotyledons</taxon>
        <taxon>Gunneridae</taxon>
        <taxon>Pentapetalae</taxon>
        <taxon>rosids</taxon>
        <taxon>fabids</taxon>
        <taxon>Fabales</taxon>
        <taxon>Fabaceae</taxon>
        <taxon>Papilionoideae</taxon>
        <taxon>50 kb inversion clade</taxon>
        <taxon>NPAAA clade</taxon>
        <taxon>indigoferoid/millettioid clade</taxon>
        <taxon>Phaseoleae</taxon>
        <taxon>Mucuna</taxon>
    </lineage>
</organism>
<sequence length="173" mass="19374">MDENNSASYASSDLGRDYSGSPKLVQALRVPSTRLCRLYRSITFDSLRLRLRTCTPLNRLDAILRNQIAGASLRSEAGLTPEVQSWLAALSQCWPARLALLHSWAKSNTNLHSWAEYYETRNKCTKEKLQMDITSPPLGKKAIGCKLLNLCNVLDKSIGKLYHGYRQLGGFLA</sequence>
<feature type="non-terminal residue" evidence="1">
    <location>
        <position position="1"/>
    </location>
</feature>
<reference evidence="1" key="1">
    <citation type="submission" date="2018-05" db="EMBL/GenBank/DDBJ databases">
        <title>Draft genome of Mucuna pruriens seed.</title>
        <authorList>
            <person name="Nnadi N.E."/>
            <person name="Vos R."/>
            <person name="Hasami M.H."/>
            <person name="Devisetty U.K."/>
            <person name="Aguiy J.C."/>
        </authorList>
    </citation>
    <scope>NUCLEOTIDE SEQUENCE [LARGE SCALE GENOMIC DNA]</scope>
    <source>
        <strain evidence="1">JCA_2017</strain>
    </source>
</reference>